<evidence type="ECO:0000259" key="4">
    <source>
        <dbReference type="PROSITE" id="PS51071"/>
    </source>
</evidence>
<keyword evidence="1" id="KW-0805">Transcription regulation</keyword>
<organism evidence="6 7">
    <name type="scientific">Oceanobacillus neutriphilus</name>
    <dbReference type="NCBI Taxonomy" id="531815"/>
    <lineage>
        <taxon>Bacteria</taxon>
        <taxon>Bacillati</taxon>
        <taxon>Bacillota</taxon>
        <taxon>Bacilli</taxon>
        <taxon>Bacillales</taxon>
        <taxon>Bacillaceae</taxon>
        <taxon>Oceanobacillus</taxon>
    </lineage>
</organism>
<comment type="caution">
    <text evidence="6">The sequence shown here is derived from an EMBL/GenBank/DDBJ whole genome shotgun (WGS) entry which is preliminary data.</text>
</comment>
<evidence type="ECO:0000313" key="6">
    <source>
        <dbReference type="EMBL" id="GGP07047.1"/>
    </source>
</evidence>
<dbReference type="Proteomes" id="UP000641206">
    <property type="component" value="Unassembled WGS sequence"/>
</dbReference>
<dbReference type="Pfam" id="PF01418">
    <property type="entry name" value="HTH_6"/>
    <property type="match status" value="1"/>
</dbReference>
<dbReference type="InterPro" id="IPR000281">
    <property type="entry name" value="HTH_RpiR"/>
</dbReference>
<dbReference type="InterPro" id="IPR046348">
    <property type="entry name" value="SIS_dom_sf"/>
</dbReference>
<dbReference type="PROSITE" id="PS51464">
    <property type="entry name" value="SIS"/>
    <property type="match status" value="1"/>
</dbReference>
<evidence type="ECO:0000256" key="1">
    <source>
        <dbReference type="ARBA" id="ARBA00023015"/>
    </source>
</evidence>
<dbReference type="InterPro" id="IPR035472">
    <property type="entry name" value="RpiR-like_SIS"/>
</dbReference>
<dbReference type="PROSITE" id="PS51071">
    <property type="entry name" value="HTH_RPIR"/>
    <property type="match status" value="1"/>
</dbReference>
<keyword evidence="3" id="KW-0804">Transcription</keyword>
<keyword evidence="7" id="KW-1185">Reference proteome</keyword>
<dbReference type="Gene3D" id="1.10.10.10">
    <property type="entry name" value="Winged helix-like DNA-binding domain superfamily/Winged helix DNA-binding domain"/>
    <property type="match status" value="1"/>
</dbReference>
<accession>A0ABQ2NNY9</accession>
<dbReference type="InterPro" id="IPR001347">
    <property type="entry name" value="SIS_dom"/>
</dbReference>
<evidence type="ECO:0000259" key="5">
    <source>
        <dbReference type="PROSITE" id="PS51464"/>
    </source>
</evidence>
<dbReference type="Pfam" id="PF01380">
    <property type="entry name" value="SIS"/>
    <property type="match status" value="1"/>
</dbReference>
<dbReference type="PANTHER" id="PTHR30514:SF1">
    <property type="entry name" value="HTH-TYPE TRANSCRIPTIONAL REGULATOR HEXR-RELATED"/>
    <property type="match status" value="1"/>
</dbReference>
<evidence type="ECO:0000256" key="3">
    <source>
        <dbReference type="ARBA" id="ARBA00023163"/>
    </source>
</evidence>
<dbReference type="InterPro" id="IPR036388">
    <property type="entry name" value="WH-like_DNA-bd_sf"/>
</dbReference>
<dbReference type="Gene3D" id="3.40.50.10490">
    <property type="entry name" value="Glucose-6-phosphate isomerase like protein, domain 1"/>
    <property type="match status" value="1"/>
</dbReference>
<feature type="domain" description="SIS" evidence="5">
    <location>
        <begin position="135"/>
        <end position="278"/>
    </location>
</feature>
<feature type="domain" description="HTH rpiR-type" evidence="4">
    <location>
        <begin position="13"/>
        <end position="89"/>
    </location>
</feature>
<dbReference type="SUPFAM" id="SSF53697">
    <property type="entry name" value="SIS domain"/>
    <property type="match status" value="1"/>
</dbReference>
<dbReference type="PANTHER" id="PTHR30514">
    <property type="entry name" value="GLUCOKINASE"/>
    <property type="match status" value="1"/>
</dbReference>
<gene>
    <name evidence="6" type="ORF">GCM10011346_01470</name>
</gene>
<protein>
    <submittedName>
        <fullName evidence="6">RpiR family transcriptional regulator</fullName>
    </submittedName>
</protein>
<reference evidence="7" key="1">
    <citation type="journal article" date="2019" name="Int. J. Syst. Evol. Microbiol.">
        <title>The Global Catalogue of Microorganisms (GCM) 10K type strain sequencing project: providing services to taxonomists for standard genome sequencing and annotation.</title>
        <authorList>
            <consortium name="The Broad Institute Genomics Platform"/>
            <consortium name="The Broad Institute Genome Sequencing Center for Infectious Disease"/>
            <person name="Wu L."/>
            <person name="Ma J."/>
        </authorList>
    </citation>
    <scope>NUCLEOTIDE SEQUENCE [LARGE SCALE GENOMIC DNA]</scope>
    <source>
        <strain evidence="7">CGMCC 1.7693</strain>
    </source>
</reference>
<dbReference type="RefSeq" id="WP_188732608.1">
    <property type="nucleotide sequence ID" value="NZ_BMLW01000001.1"/>
</dbReference>
<keyword evidence="2" id="KW-0238">DNA-binding</keyword>
<name>A0ABQ2NNY9_9BACI</name>
<sequence>MKLNKLKEFHDEVQFIAKISSYQNTFTKSEKKVSDFVQANMESTIYMTVTELAERIGVGETTVLRFCRKMGFKGYQSFKMAVTKEVAKSTPDVFDETKKEGFNETDEMHSIVQKALANNVQALKETASIIDTNELEKAIHYIISSKRIVFYGVGVSGNTAADARDKFIRIGRSTEAFIDSHMQAMSATTLTEEDLAVGISVSGSTKDTVDALKIAKENGAKILSITHFTRSPITKISDVVLLTGGRETALQGGSMSAKIAQLFVIDMLCNGVAGQLKDKALQFKEATAKAVADKAY</sequence>
<dbReference type="SUPFAM" id="SSF46689">
    <property type="entry name" value="Homeodomain-like"/>
    <property type="match status" value="1"/>
</dbReference>
<dbReference type="InterPro" id="IPR047640">
    <property type="entry name" value="RpiR-like"/>
</dbReference>
<evidence type="ECO:0000313" key="7">
    <source>
        <dbReference type="Proteomes" id="UP000641206"/>
    </source>
</evidence>
<evidence type="ECO:0000256" key="2">
    <source>
        <dbReference type="ARBA" id="ARBA00023125"/>
    </source>
</evidence>
<dbReference type="CDD" id="cd05013">
    <property type="entry name" value="SIS_RpiR"/>
    <property type="match status" value="1"/>
</dbReference>
<proteinExistence type="predicted"/>
<dbReference type="InterPro" id="IPR009057">
    <property type="entry name" value="Homeodomain-like_sf"/>
</dbReference>
<dbReference type="EMBL" id="BMLW01000001">
    <property type="protein sequence ID" value="GGP07047.1"/>
    <property type="molecule type" value="Genomic_DNA"/>
</dbReference>